<dbReference type="Gene3D" id="2.40.170.20">
    <property type="entry name" value="TonB-dependent receptor, beta-barrel domain"/>
    <property type="match status" value="1"/>
</dbReference>
<keyword evidence="5 11" id="KW-0812">Transmembrane</keyword>
<keyword evidence="8 12" id="KW-0798">TonB box</keyword>
<evidence type="ECO:0000256" key="8">
    <source>
        <dbReference type="ARBA" id="ARBA00023077"/>
    </source>
</evidence>
<dbReference type="InterPro" id="IPR012910">
    <property type="entry name" value="Plug_dom"/>
</dbReference>
<organism evidence="16 17">
    <name type="scientific">Novosphingobium piscinae</name>
    <dbReference type="NCBI Taxonomy" id="1507448"/>
    <lineage>
        <taxon>Bacteria</taxon>
        <taxon>Pseudomonadati</taxon>
        <taxon>Pseudomonadota</taxon>
        <taxon>Alphaproteobacteria</taxon>
        <taxon>Sphingomonadales</taxon>
        <taxon>Sphingomonadaceae</taxon>
        <taxon>Novosphingobium</taxon>
    </lineage>
</organism>
<keyword evidence="9 11" id="KW-0472">Membrane</keyword>
<dbReference type="PANTHER" id="PTHR32552:SF81">
    <property type="entry name" value="TONB-DEPENDENT OUTER MEMBRANE RECEPTOR"/>
    <property type="match status" value="1"/>
</dbReference>
<dbReference type="Pfam" id="PF07715">
    <property type="entry name" value="Plug"/>
    <property type="match status" value="1"/>
</dbReference>
<name>A0A7X1FVP6_9SPHN</name>
<keyword evidence="7" id="KW-0406">Ion transport</keyword>
<comment type="caution">
    <text evidence="16">The sequence shown here is derived from an EMBL/GenBank/DDBJ whole genome shotgun (WGS) entry which is preliminary data.</text>
</comment>
<keyword evidence="3 11" id="KW-1134">Transmembrane beta strand</keyword>
<evidence type="ECO:0000256" key="6">
    <source>
        <dbReference type="ARBA" id="ARBA00023004"/>
    </source>
</evidence>
<dbReference type="SUPFAM" id="SSF56935">
    <property type="entry name" value="Porins"/>
    <property type="match status" value="1"/>
</dbReference>
<sequence length="719" mass="77055">MCANLCRQALLAGLSATALLSTPALAQQTSESGATHDDGGLETIVVVARKRQENVQSVPISITALTGAGLQERGIARVADLVGNVPNLTQDGGGAVLGAIGIRGIVSQTRNIGFDSGLGVYIDGVLTVRPNGFDQELPDIATLEVLRGPQGTLFGRNTTAGAINITTRKPDLDAFHAEGRAAIGNLGQREGSVLLTGPLIPGKVGIKLAGSIASRDGYILNVFNNQKLNNLNRKSLRGSLLWEASENVDVSLTGSWLKQADRLLLGQIASNTVGGLAGLPGFFADPYTVSQDAQNLQTREIWTTNLNVDWRMGDYTLTSITAYGDNQSQLIDDDDGRPLPLSASNFQDGARQFTQELRLASPTNGPADYLIGLYYLHQDADADRRTAVFGPPGPGAFLGAISSLSTLKTNAYAAFVSGNWRPAPGLTVSGGLRYNIETRRLDFRQTNTAFVPLPNLTALLERTDKDLSGNLSVTWQFTETARVYASAARGFKSGGFNPDIVGSTDISFGPENAWSYEAGLKADLLDRKLRVNAAAFYTDYRDLQVSALVGAAFQIRNAAAAKIQGFELEVTAKPISAIELNLGAGYTDATYDDFPGCAPATNCAGNRLPFVPKLSLNGGAQARVPVGNGELTLRGDLSWRSSIFYEAANVADGRLPGYMLVNGRVAYAFADDRITIAAFGRNLFDNRYRDFSFFLAPFNQRMVRWAPPRTYGLEISTRF</sequence>
<dbReference type="InterPro" id="IPR036942">
    <property type="entry name" value="Beta-barrel_TonB_sf"/>
</dbReference>
<accession>A0A7X1FVP6</accession>
<keyword evidence="2 11" id="KW-0813">Transport</keyword>
<keyword evidence="13" id="KW-0732">Signal</keyword>
<gene>
    <name evidence="16" type="ORF">H7F53_01610</name>
</gene>
<keyword evidence="16" id="KW-0675">Receptor</keyword>
<dbReference type="CDD" id="cd01347">
    <property type="entry name" value="ligand_gated_channel"/>
    <property type="match status" value="1"/>
</dbReference>
<evidence type="ECO:0000256" key="7">
    <source>
        <dbReference type="ARBA" id="ARBA00023065"/>
    </source>
</evidence>
<evidence type="ECO:0000256" key="11">
    <source>
        <dbReference type="PROSITE-ProRule" id="PRU01360"/>
    </source>
</evidence>
<reference evidence="16 17" key="1">
    <citation type="submission" date="2020-08" db="EMBL/GenBank/DDBJ databases">
        <title>The genome sequence of type strain Novosphingobium piscinae KCTC 42194.</title>
        <authorList>
            <person name="Liu Y."/>
        </authorList>
    </citation>
    <scope>NUCLEOTIDE SEQUENCE [LARGE SCALE GENOMIC DNA]</scope>
    <source>
        <strain evidence="16 17">KCTC 42194</strain>
    </source>
</reference>
<comment type="similarity">
    <text evidence="11 12">Belongs to the TonB-dependent receptor family.</text>
</comment>
<evidence type="ECO:0000313" key="16">
    <source>
        <dbReference type="EMBL" id="MBC2667840.1"/>
    </source>
</evidence>
<comment type="subcellular location">
    <subcellularLocation>
        <location evidence="1 11">Cell outer membrane</location>
        <topology evidence="1 11">Multi-pass membrane protein</topology>
    </subcellularLocation>
</comment>
<evidence type="ECO:0000259" key="14">
    <source>
        <dbReference type="Pfam" id="PF00593"/>
    </source>
</evidence>
<dbReference type="PROSITE" id="PS52016">
    <property type="entry name" value="TONB_DEPENDENT_REC_3"/>
    <property type="match status" value="1"/>
</dbReference>
<dbReference type="AlphaFoldDB" id="A0A7X1FVP6"/>
<feature type="domain" description="TonB-dependent receptor-like beta-barrel" evidence="14">
    <location>
        <begin position="247"/>
        <end position="683"/>
    </location>
</feature>
<evidence type="ECO:0000259" key="15">
    <source>
        <dbReference type="Pfam" id="PF07715"/>
    </source>
</evidence>
<evidence type="ECO:0000256" key="3">
    <source>
        <dbReference type="ARBA" id="ARBA00022452"/>
    </source>
</evidence>
<keyword evidence="4" id="KW-0410">Iron transport</keyword>
<evidence type="ECO:0000256" key="5">
    <source>
        <dbReference type="ARBA" id="ARBA00022692"/>
    </source>
</evidence>
<evidence type="ECO:0000256" key="2">
    <source>
        <dbReference type="ARBA" id="ARBA00022448"/>
    </source>
</evidence>
<evidence type="ECO:0000256" key="13">
    <source>
        <dbReference type="SAM" id="SignalP"/>
    </source>
</evidence>
<protein>
    <submittedName>
        <fullName evidence="16">TonB-dependent receptor</fullName>
    </submittedName>
</protein>
<dbReference type="Pfam" id="PF00593">
    <property type="entry name" value="TonB_dep_Rec_b-barrel"/>
    <property type="match status" value="1"/>
</dbReference>
<evidence type="ECO:0000256" key="12">
    <source>
        <dbReference type="RuleBase" id="RU003357"/>
    </source>
</evidence>
<evidence type="ECO:0000313" key="17">
    <source>
        <dbReference type="Proteomes" id="UP000551327"/>
    </source>
</evidence>
<keyword evidence="6" id="KW-0408">Iron</keyword>
<dbReference type="Proteomes" id="UP000551327">
    <property type="component" value="Unassembled WGS sequence"/>
</dbReference>
<evidence type="ECO:0000256" key="9">
    <source>
        <dbReference type="ARBA" id="ARBA00023136"/>
    </source>
</evidence>
<evidence type="ECO:0000256" key="4">
    <source>
        <dbReference type="ARBA" id="ARBA00022496"/>
    </source>
</evidence>
<dbReference type="PANTHER" id="PTHR32552">
    <property type="entry name" value="FERRICHROME IRON RECEPTOR-RELATED"/>
    <property type="match status" value="1"/>
</dbReference>
<dbReference type="InterPro" id="IPR000531">
    <property type="entry name" value="Beta-barrel_TonB"/>
</dbReference>
<dbReference type="RefSeq" id="WP_185677707.1">
    <property type="nucleotide sequence ID" value="NZ_JACLAX010000001.1"/>
</dbReference>
<feature type="signal peptide" evidence="13">
    <location>
        <begin position="1"/>
        <end position="26"/>
    </location>
</feature>
<evidence type="ECO:0000256" key="10">
    <source>
        <dbReference type="ARBA" id="ARBA00023237"/>
    </source>
</evidence>
<evidence type="ECO:0000256" key="1">
    <source>
        <dbReference type="ARBA" id="ARBA00004571"/>
    </source>
</evidence>
<feature type="chain" id="PRO_5031128933" evidence="13">
    <location>
        <begin position="27"/>
        <end position="719"/>
    </location>
</feature>
<proteinExistence type="inferred from homology"/>
<dbReference type="InterPro" id="IPR039426">
    <property type="entry name" value="TonB-dep_rcpt-like"/>
</dbReference>
<feature type="domain" description="TonB-dependent receptor plug" evidence="15">
    <location>
        <begin position="55"/>
        <end position="162"/>
    </location>
</feature>
<keyword evidence="17" id="KW-1185">Reference proteome</keyword>
<keyword evidence="10 11" id="KW-0998">Cell outer membrane</keyword>
<dbReference type="GO" id="GO:0009279">
    <property type="term" value="C:cell outer membrane"/>
    <property type="evidence" value="ECO:0007669"/>
    <property type="project" value="UniProtKB-SubCell"/>
</dbReference>
<dbReference type="EMBL" id="JACLAX010000001">
    <property type="protein sequence ID" value="MBC2667840.1"/>
    <property type="molecule type" value="Genomic_DNA"/>
</dbReference>
<dbReference type="GO" id="GO:0006826">
    <property type="term" value="P:iron ion transport"/>
    <property type="evidence" value="ECO:0007669"/>
    <property type="project" value="UniProtKB-KW"/>
</dbReference>